<evidence type="ECO:0000313" key="2">
    <source>
        <dbReference type="EMBL" id="DAE13205.1"/>
    </source>
</evidence>
<accession>A0A8S5Q3F7</accession>
<sequence>MNYFWMFVASYLNFCCICNYRWIINNLKIFFFKTFFYFLNGSR</sequence>
<organism evidence="2">
    <name type="scientific">Siphoviridae sp. ctLqe90</name>
    <dbReference type="NCBI Taxonomy" id="2825456"/>
    <lineage>
        <taxon>Viruses</taxon>
        <taxon>Duplodnaviria</taxon>
        <taxon>Heunggongvirae</taxon>
        <taxon>Uroviricota</taxon>
        <taxon>Caudoviricetes</taxon>
    </lineage>
</organism>
<feature type="transmembrane region" description="Helical" evidence="1">
    <location>
        <begin position="6"/>
        <end position="24"/>
    </location>
</feature>
<keyword evidence="1" id="KW-1133">Transmembrane helix</keyword>
<name>A0A8S5Q3F7_9CAUD</name>
<protein>
    <submittedName>
        <fullName evidence="2">Uncharacterized protein</fullName>
    </submittedName>
</protein>
<proteinExistence type="predicted"/>
<keyword evidence="1" id="KW-0472">Membrane</keyword>
<dbReference type="EMBL" id="BK015564">
    <property type="protein sequence ID" value="DAE13205.1"/>
    <property type="molecule type" value="Genomic_DNA"/>
</dbReference>
<evidence type="ECO:0000256" key="1">
    <source>
        <dbReference type="SAM" id="Phobius"/>
    </source>
</evidence>
<keyword evidence="1" id="KW-0812">Transmembrane</keyword>
<reference evidence="2" key="1">
    <citation type="journal article" date="2021" name="Proc. Natl. Acad. Sci. U.S.A.">
        <title>A Catalog of Tens of Thousands of Viruses from Human Metagenomes Reveals Hidden Associations with Chronic Diseases.</title>
        <authorList>
            <person name="Tisza M.J."/>
            <person name="Buck C.B."/>
        </authorList>
    </citation>
    <scope>NUCLEOTIDE SEQUENCE</scope>
    <source>
        <strain evidence="2">CtLqe90</strain>
    </source>
</reference>